<dbReference type="EMBL" id="OZ034816">
    <property type="protein sequence ID" value="CAL1377491.1"/>
    <property type="molecule type" value="Genomic_DNA"/>
</dbReference>
<sequence length="81" mass="8814">MVLEQANGKGQGMHLAVEGLMMMKMINTVGEYQGQLVRPLSGSTHCFDGRMAHTKGISDGGQPLWFDPASDDDNISVEFDN</sequence>
<gene>
    <name evidence="2" type="ORF">LTRI10_LOCUS19140</name>
</gene>
<dbReference type="AlphaFoldDB" id="A0AAV2DUX1"/>
<feature type="region of interest" description="Disordered" evidence="1">
    <location>
        <begin position="58"/>
        <end position="81"/>
    </location>
</feature>
<keyword evidence="3" id="KW-1185">Reference proteome</keyword>
<name>A0AAV2DUX1_9ROSI</name>
<evidence type="ECO:0000313" key="2">
    <source>
        <dbReference type="EMBL" id="CAL1377491.1"/>
    </source>
</evidence>
<reference evidence="2 3" key="1">
    <citation type="submission" date="2024-04" db="EMBL/GenBank/DDBJ databases">
        <authorList>
            <person name="Fracassetti M."/>
        </authorList>
    </citation>
    <scope>NUCLEOTIDE SEQUENCE [LARGE SCALE GENOMIC DNA]</scope>
</reference>
<dbReference type="Proteomes" id="UP001497516">
    <property type="component" value="Chromosome 3"/>
</dbReference>
<evidence type="ECO:0000313" key="3">
    <source>
        <dbReference type="Proteomes" id="UP001497516"/>
    </source>
</evidence>
<accession>A0AAV2DUX1</accession>
<evidence type="ECO:0000256" key="1">
    <source>
        <dbReference type="SAM" id="MobiDB-lite"/>
    </source>
</evidence>
<proteinExistence type="predicted"/>
<feature type="compositionally biased region" description="Acidic residues" evidence="1">
    <location>
        <begin position="69"/>
        <end position="81"/>
    </location>
</feature>
<protein>
    <submittedName>
        <fullName evidence="2">Uncharacterized protein</fullName>
    </submittedName>
</protein>
<organism evidence="2 3">
    <name type="scientific">Linum trigynum</name>
    <dbReference type="NCBI Taxonomy" id="586398"/>
    <lineage>
        <taxon>Eukaryota</taxon>
        <taxon>Viridiplantae</taxon>
        <taxon>Streptophyta</taxon>
        <taxon>Embryophyta</taxon>
        <taxon>Tracheophyta</taxon>
        <taxon>Spermatophyta</taxon>
        <taxon>Magnoliopsida</taxon>
        <taxon>eudicotyledons</taxon>
        <taxon>Gunneridae</taxon>
        <taxon>Pentapetalae</taxon>
        <taxon>rosids</taxon>
        <taxon>fabids</taxon>
        <taxon>Malpighiales</taxon>
        <taxon>Linaceae</taxon>
        <taxon>Linum</taxon>
    </lineage>
</organism>